<dbReference type="EMBL" id="JAAIII010000007">
    <property type="protein sequence ID" value="NMM94999.1"/>
    <property type="molecule type" value="Genomic_DNA"/>
</dbReference>
<dbReference type="Pfam" id="PF24672">
    <property type="entry name" value="DUF7654"/>
    <property type="match status" value="1"/>
</dbReference>
<evidence type="ECO:0000313" key="4">
    <source>
        <dbReference type="EMBL" id="NMM94999.1"/>
    </source>
</evidence>
<dbReference type="InterPro" id="IPR056074">
    <property type="entry name" value="DUF7657"/>
</dbReference>
<keyword evidence="5" id="KW-1185">Reference proteome</keyword>
<name>A0A7Y0HUQ4_9BIFI</name>
<keyword evidence="1" id="KW-0812">Transmembrane</keyword>
<comment type="caution">
    <text evidence="4">The sequence shown here is derived from an EMBL/GenBank/DDBJ whole genome shotgun (WGS) entry which is preliminary data.</text>
</comment>
<evidence type="ECO:0000259" key="2">
    <source>
        <dbReference type="Pfam" id="PF24672"/>
    </source>
</evidence>
<feature type="transmembrane region" description="Helical" evidence="1">
    <location>
        <begin position="243"/>
        <end position="261"/>
    </location>
</feature>
<protein>
    <submittedName>
        <fullName evidence="4">Uncharacterized protein</fullName>
    </submittedName>
</protein>
<dbReference type="AlphaFoldDB" id="A0A7Y0HUQ4"/>
<dbReference type="InterPro" id="IPR056071">
    <property type="entry name" value="DUF7654"/>
</dbReference>
<feature type="domain" description="DUF7657" evidence="3">
    <location>
        <begin position="2"/>
        <end position="320"/>
    </location>
</feature>
<feature type="domain" description="DUF7654" evidence="2">
    <location>
        <begin position="444"/>
        <end position="571"/>
    </location>
</feature>
<feature type="transmembrane region" description="Helical" evidence="1">
    <location>
        <begin position="109"/>
        <end position="129"/>
    </location>
</feature>
<gene>
    <name evidence="4" type="ORF">G1C95_2187</name>
</gene>
<organism evidence="4 5">
    <name type="scientific">Bifidobacterium oedipodis</name>
    <dbReference type="NCBI Taxonomy" id="2675322"/>
    <lineage>
        <taxon>Bacteria</taxon>
        <taxon>Bacillati</taxon>
        <taxon>Actinomycetota</taxon>
        <taxon>Actinomycetes</taxon>
        <taxon>Bifidobacteriales</taxon>
        <taxon>Bifidobacteriaceae</taxon>
        <taxon>Bifidobacterium</taxon>
    </lineage>
</organism>
<reference evidence="4 5" key="1">
    <citation type="submission" date="2020-02" db="EMBL/GenBank/DDBJ databases">
        <title>Characterization of phylogenetic diversity of novel bifidobacterial species isolated in Czech ZOOs.</title>
        <authorList>
            <person name="Lugli G.A."/>
            <person name="Vera N.B."/>
            <person name="Ventura M."/>
        </authorList>
    </citation>
    <scope>NUCLEOTIDE SEQUENCE [LARGE SCALE GENOMIC DNA]</scope>
    <source>
        <strain evidence="4 5">DSM 109957</strain>
    </source>
</reference>
<proteinExistence type="predicted"/>
<evidence type="ECO:0000256" key="1">
    <source>
        <dbReference type="SAM" id="Phobius"/>
    </source>
</evidence>
<feature type="transmembrane region" description="Helical" evidence="1">
    <location>
        <begin position="268"/>
        <end position="286"/>
    </location>
</feature>
<feature type="transmembrane region" description="Helical" evidence="1">
    <location>
        <begin position="135"/>
        <end position="155"/>
    </location>
</feature>
<dbReference type="Proteomes" id="UP000532194">
    <property type="component" value="Unassembled WGS sequence"/>
</dbReference>
<keyword evidence="1" id="KW-1133">Transmembrane helix</keyword>
<feature type="transmembrane region" description="Helical" evidence="1">
    <location>
        <begin position="7"/>
        <end position="25"/>
    </location>
</feature>
<dbReference type="Pfam" id="PF24677">
    <property type="entry name" value="DUF7657"/>
    <property type="match status" value="1"/>
</dbReference>
<feature type="transmembrane region" description="Helical" evidence="1">
    <location>
        <begin position="167"/>
        <end position="188"/>
    </location>
</feature>
<accession>A0A7Y0HUQ4</accession>
<feature type="transmembrane region" description="Helical" evidence="1">
    <location>
        <begin position="370"/>
        <end position="391"/>
    </location>
</feature>
<keyword evidence="1" id="KW-0472">Membrane</keyword>
<evidence type="ECO:0000259" key="3">
    <source>
        <dbReference type="Pfam" id="PF24677"/>
    </source>
</evidence>
<feature type="transmembrane region" description="Helical" evidence="1">
    <location>
        <begin position="345"/>
        <end position="364"/>
    </location>
</feature>
<sequence>MLYGQPAWALATAFRPFLWGFMLLGSEHGLSFFWTARLACLLLVSYEFGRFLTNDDRCLSFAYAVLVGFGPVLQWWFAINGIAELFIFGQLLVLLFDKYWLSSSVIGRWAVAAGIAYCAGGYALVLYPAWQVPLFYVFAALGVAVFIQDFGIFSRRLKGGRHSNRRFAAGLLPICVMTILLIVVLLTICWQSREAIRLVANTAYPGARKESGGGLLQSLSDYVSSPLLALDADSAIPNAPERASFFTLFPVGIILALMVLAKHRDSKLMALLLCDLFLLAYGLFGFPSWLSSATLLSMVTTGRLELATSFLDIILLIRSLTLLPFLHRPGTSDVNGHDDSPICRVIPRAIISMILAVFLVALADRLSECPLNRVFTCLALAILAVFLFSVFSAAVDKQFGVRLVASASVMVLISGLCVNPIQHGASAILDNPVPAMVRSELGNRTSTAKLVTDDPYIGQGMVASGIPAITSANTMPALKRWHKLDPDRRYEKLYNRYAFVQIQLQAKGSPSFELAKGHPDYLIVHMTANDLVTIGATHILSKQNPEEYQTDDVRFAPMGQANGFTLYRIVQRQHFNAQ</sequence>
<feature type="transmembrane region" description="Helical" evidence="1">
    <location>
        <begin position="85"/>
        <end position="102"/>
    </location>
</feature>
<evidence type="ECO:0000313" key="5">
    <source>
        <dbReference type="Proteomes" id="UP000532194"/>
    </source>
</evidence>